<accession>A0A7J6J8C5</accession>
<name>A0A7J6J8C5_COLFN</name>
<reference evidence="1 2" key="2">
    <citation type="submission" date="2020-04" db="EMBL/GenBank/DDBJ databases">
        <title>Genome sequencing and assembly of multiple isolates from the Colletotrichum gloeosporioides species complex.</title>
        <authorList>
            <person name="Gan P."/>
            <person name="Shirasu K."/>
        </authorList>
    </citation>
    <scope>NUCLEOTIDE SEQUENCE [LARGE SCALE GENOMIC DNA]</scope>
    <source>
        <strain evidence="1 2">Nara gc5</strain>
    </source>
</reference>
<dbReference type="Proteomes" id="UP000011096">
    <property type="component" value="Unassembled WGS sequence"/>
</dbReference>
<sequence length="150" mass="16368">MLCCAGGTHSGDAACKKALVASAVLRESKSDAPTSGSITVSEFAFSDCKRSIRAIATQPVVPAHEEKPFAQVRFCLLIWFQVSGKSGKYCVLRTTLVFRKAALIQPHRAMPPQTEIPSEQFSGCSQENAPAECITMFIADPDRSRRYQKV</sequence>
<dbReference type="RefSeq" id="XP_066008779.1">
    <property type="nucleotide sequence ID" value="XM_066151942.1"/>
</dbReference>
<reference evidence="1 2" key="1">
    <citation type="submission" date="2012-08" db="EMBL/GenBank/DDBJ databases">
        <authorList>
            <person name="Gan P.H.P."/>
            <person name="Ikeda K."/>
            <person name="Irieda H."/>
            <person name="Narusaka M."/>
            <person name="O'Connell R.J."/>
            <person name="Narusaka Y."/>
            <person name="Takano Y."/>
            <person name="Kubo Y."/>
            <person name="Shirasu K."/>
        </authorList>
    </citation>
    <scope>NUCLEOTIDE SEQUENCE [LARGE SCALE GENOMIC DNA]</scope>
    <source>
        <strain evidence="1 2">Nara gc5</strain>
    </source>
</reference>
<evidence type="ECO:0000313" key="1">
    <source>
        <dbReference type="EMBL" id="KAF4484818.1"/>
    </source>
</evidence>
<gene>
    <name evidence="1" type="ORF">CGGC5_v007975</name>
</gene>
<comment type="caution">
    <text evidence="1">The sequence shown here is derived from an EMBL/GenBank/DDBJ whole genome shotgun (WGS) entry which is preliminary data.</text>
</comment>
<proteinExistence type="predicted"/>
<dbReference type="EMBL" id="ANPB02000004">
    <property type="protein sequence ID" value="KAF4484818.1"/>
    <property type="molecule type" value="Genomic_DNA"/>
</dbReference>
<dbReference type="GeneID" id="90979977"/>
<keyword evidence="2" id="KW-1185">Reference proteome</keyword>
<evidence type="ECO:0000313" key="2">
    <source>
        <dbReference type="Proteomes" id="UP000011096"/>
    </source>
</evidence>
<dbReference type="AlphaFoldDB" id="A0A7J6J8C5"/>
<organism evidence="1 2">
    <name type="scientific">Colletotrichum fructicola (strain Nara gc5)</name>
    <name type="common">Anthracnose fungus</name>
    <name type="synonym">Colletotrichum gloeosporioides (strain Nara gc5)</name>
    <dbReference type="NCBI Taxonomy" id="1213859"/>
    <lineage>
        <taxon>Eukaryota</taxon>
        <taxon>Fungi</taxon>
        <taxon>Dikarya</taxon>
        <taxon>Ascomycota</taxon>
        <taxon>Pezizomycotina</taxon>
        <taxon>Sordariomycetes</taxon>
        <taxon>Hypocreomycetidae</taxon>
        <taxon>Glomerellales</taxon>
        <taxon>Glomerellaceae</taxon>
        <taxon>Colletotrichum</taxon>
        <taxon>Colletotrichum gloeosporioides species complex</taxon>
    </lineage>
</organism>
<dbReference type="InParanoid" id="A0A7J6J8C5"/>
<protein>
    <submittedName>
        <fullName evidence="1">Uncharacterized protein</fullName>
    </submittedName>
</protein>